<dbReference type="OrthoDB" id="532250at2759"/>
<keyword evidence="2" id="KW-1185">Reference proteome</keyword>
<name>A0A383VWE3_TETOB</name>
<dbReference type="EMBL" id="FNXT01000905">
    <property type="protein sequence ID" value="SZX69122.1"/>
    <property type="molecule type" value="Genomic_DNA"/>
</dbReference>
<dbReference type="AlphaFoldDB" id="A0A383VWE3"/>
<gene>
    <name evidence="1" type="ORF">BQ4739_LOCUS9423</name>
</gene>
<reference evidence="1 2" key="1">
    <citation type="submission" date="2016-10" db="EMBL/GenBank/DDBJ databases">
        <authorList>
            <person name="Cai Z."/>
        </authorList>
    </citation>
    <scope>NUCLEOTIDE SEQUENCE [LARGE SCALE GENOMIC DNA]</scope>
</reference>
<accession>A0A383VWE3</accession>
<dbReference type="Proteomes" id="UP000256970">
    <property type="component" value="Unassembled WGS sequence"/>
</dbReference>
<evidence type="ECO:0000313" key="2">
    <source>
        <dbReference type="Proteomes" id="UP000256970"/>
    </source>
</evidence>
<evidence type="ECO:0000313" key="1">
    <source>
        <dbReference type="EMBL" id="SZX69122.1"/>
    </source>
</evidence>
<protein>
    <submittedName>
        <fullName evidence="1">Uncharacterized protein</fullName>
    </submittedName>
</protein>
<organism evidence="1 2">
    <name type="scientific">Tetradesmus obliquus</name>
    <name type="common">Green alga</name>
    <name type="synonym">Acutodesmus obliquus</name>
    <dbReference type="NCBI Taxonomy" id="3088"/>
    <lineage>
        <taxon>Eukaryota</taxon>
        <taxon>Viridiplantae</taxon>
        <taxon>Chlorophyta</taxon>
        <taxon>core chlorophytes</taxon>
        <taxon>Chlorophyceae</taxon>
        <taxon>CS clade</taxon>
        <taxon>Sphaeropleales</taxon>
        <taxon>Scenedesmaceae</taxon>
        <taxon>Tetradesmus</taxon>
    </lineage>
</organism>
<proteinExistence type="predicted"/>
<sequence>MPPRTRISNGKLAIGVLVGFAALGLGPVAHMMLNPSVDGNRELPSHMTMRGAYINSGSKDAGPDRPLTDIVRKQ</sequence>